<dbReference type="GO" id="GO:0005829">
    <property type="term" value="C:cytosol"/>
    <property type="evidence" value="ECO:0007669"/>
    <property type="project" value="TreeGrafter"/>
</dbReference>
<sequence length="241" mass="25971">MSLLLHLQCRPEQIAERVVVCGDPARVDRIAAQLDEVEILGQSREFRLANGRYRGRDITVCSTGIGAPSAIIALEELAQSGARQLVRVGSAGSLQPVVALGDLVVVEGAVRHDGASLAYLPAEYPACADPGLQQELLTAIRASDHPHHHGLVRSHDAFYRDDEQAVCELWHRRGILAADMESGALLAVGRYRGVRVAAVLCNVVAWQQEVQEGVADYAAAETRMMEGERLAIHAALSALTN</sequence>
<evidence type="ECO:0000313" key="5">
    <source>
        <dbReference type="EMBL" id="ALP39633.1"/>
    </source>
</evidence>
<dbReference type="SUPFAM" id="SSF53167">
    <property type="entry name" value="Purine and uridine phosphorylases"/>
    <property type="match status" value="1"/>
</dbReference>
<dbReference type="Proteomes" id="UP000058114">
    <property type="component" value="Chromosome"/>
</dbReference>
<dbReference type="EMBL" id="CP013067">
    <property type="protein sequence ID" value="ALP39633.1"/>
    <property type="molecule type" value="Genomic_DNA"/>
</dbReference>
<evidence type="ECO:0000313" key="6">
    <source>
        <dbReference type="Proteomes" id="UP000058114"/>
    </source>
</evidence>
<dbReference type="InterPro" id="IPR000845">
    <property type="entry name" value="Nucleoside_phosphorylase_d"/>
</dbReference>
<dbReference type="GO" id="GO:0009116">
    <property type="term" value="P:nucleoside metabolic process"/>
    <property type="evidence" value="ECO:0007669"/>
    <property type="project" value="InterPro"/>
</dbReference>
<evidence type="ECO:0000256" key="2">
    <source>
        <dbReference type="ARBA" id="ARBA00021980"/>
    </source>
</evidence>
<dbReference type="InterPro" id="IPR035994">
    <property type="entry name" value="Nucleoside_phosphorylase_sf"/>
</dbReference>
<comment type="catalytic activity">
    <reaction evidence="3">
        <text>uridine + phosphate = alpha-D-ribose 1-phosphate + uracil</text>
        <dbReference type="Rhea" id="RHEA:24388"/>
        <dbReference type="ChEBI" id="CHEBI:16704"/>
        <dbReference type="ChEBI" id="CHEBI:17568"/>
        <dbReference type="ChEBI" id="CHEBI:43474"/>
        <dbReference type="ChEBI" id="CHEBI:57720"/>
        <dbReference type="EC" id="2.4.2.3"/>
    </reaction>
</comment>
<evidence type="ECO:0000259" key="4">
    <source>
        <dbReference type="Pfam" id="PF01048"/>
    </source>
</evidence>
<dbReference type="Pfam" id="PF01048">
    <property type="entry name" value="PNP_UDP_1"/>
    <property type="match status" value="1"/>
</dbReference>
<gene>
    <name evidence="5" type="ORF">WL1483_214</name>
</gene>
<evidence type="ECO:0000256" key="1">
    <source>
        <dbReference type="ARBA" id="ARBA00011888"/>
    </source>
</evidence>
<name>A0A0S2SD89_9GAMM</name>
<dbReference type="Gene3D" id="3.40.50.1580">
    <property type="entry name" value="Nucleoside phosphorylase domain"/>
    <property type="match status" value="1"/>
</dbReference>
<protein>
    <recommendedName>
        <fullName evidence="2">Uridine phosphorylase</fullName>
        <ecNumber evidence="1">2.4.2.3</ecNumber>
    </recommendedName>
</protein>
<dbReference type="GO" id="GO:0004850">
    <property type="term" value="F:uridine phosphorylase activity"/>
    <property type="evidence" value="ECO:0007669"/>
    <property type="project" value="UniProtKB-EC"/>
</dbReference>
<dbReference type="PATRIC" id="fig|652.5.peg.616"/>
<dbReference type="PANTHER" id="PTHR43691:SF11">
    <property type="entry name" value="FI09636P-RELATED"/>
    <property type="match status" value="1"/>
</dbReference>
<dbReference type="EC" id="2.4.2.3" evidence="1"/>
<dbReference type="RefSeq" id="WP_060584040.1">
    <property type="nucleotide sequence ID" value="NZ_CP013067.1"/>
</dbReference>
<organism evidence="5 6">
    <name type="scientific">Aeromonas schubertii</name>
    <dbReference type="NCBI Taxonomy" id="652"/>
    <lineage>
        <taxon>Bacteria</taxon>
        <taxon>Pseudomonadati</taxon>
        <taxon>Pseudomonadota</taxon>
        <taxon>Gammaproteobacteria</taxon>
        <taxon>Aeromonadales</taxon>
        <taxon>Aeromonadaceae</taxon>
        <taxon>Aeromonas</taxon>
    </lineage>
</organism>
<dbReference type="PANTHER" id="PTHR43691">
    <property type="entry name" value="URIDINE PHOSPHORYLASE"/>
    <property type="match status" value="1"/>
</dbReference>
<dbReference type="CDD" id="cd17767">
    <property type="entry name" value="UP_EcUdp-like"/>
    <property type="match status" value="1"/>
</dbReference>
<reference evidence="6" key="1">
    <citation type="submission" date="2015-10" db="EMBL/GenBank/DDBJ databases">
        <title>Complete Genome Sequence of Aeromonas schubertii strain WL1483.</title>
        <authorList>
            <person name="Liu L."/>
        </authorList>
    </citation>
    <scope>NUCLEOTIDE SEQUENCE [LARGE SCALE GENOMIC DNA]</scope>
    <source>
        <strain evidence="6">WL1483</strain>
    </source>
</reference>
<feature type="domain" description="Nucleoside phosphorylase" evidence="4">
    <location>
        <begin position="17"/>
        <end position="201"/>
    </location>
</feature>
<proteinExistence type="predicted"/>
<dbReference type="KEGG" id="asr:WL1483_214"/>
<accession>A0A0S2SD89</accession>
<evidence type="ECO:0000256" key="3">
    <source>
        <dbReference type="ARBA" id="ARBA00048447"/>
    </source>
</evidence>
<dbReference type="AlphaFoldDB" id="A0A0S2SD89"/>
<reference evidence="5 6" key="2">
    <citation type="journal article" date="2016" name="Genome Announc.">
        <title>Complete Genome Sequence of the Highly Virulent Aeromonas schubertii Strain WL1483, Isolated from Diseased Snakehead Fish (Channa argus) in China.</title>
        <authorList>
            <person name="Liu L."/>
            <person name="Li N."/>
            <person name="Zhang D."/>
            <person name="Fu X."/>
            <person name="Shi C."/>
            <person name="Lin Q."/>
            <person name="Hao G."/>
        </authorList>
    </citation>
    <scope>NUCLEOTIDE SEQUENCE [LARGE SCALE GENOMIC DNA]</scope>
    <source>
        <strain evidence="5 6">WL1483</strain>
    </source>
</reference>